<evidence type="ECO:0000313" key="3">
    <source>
        <dbReference type="Proteomes" id="UP001500630"/>
    </source>
</evidence>
<sequence>MDALFHDGSLCVFPVLADDGSLTLHLEGSIDRVTGRAWHAALECAIGQEGDVVVDMADVEFIDVAGLRELVRVALSLPDGRRLRVRHLAPAMAKVVRLAGWDGSFGLVLEKAGRP</sequence>
<dbReference type="InterPro" id="IPR002645">
    <property type="entry name" value="STAS_dom"/>
</dbReference>
<dbReference type="Proteomes" id="UP001500630">
    <property type="component" value="Unassembled WGS sequence"/>
</dbReference>
<dbReference type="InterPro" id="IPR058548">
    <property type="entry name" value="MlaB-like_STAS"/>
</dbReference>
<dbReference type="InterPro" id="IPR036513">
    <property type="entry name" value="STAS_dom_sf"/>
</dbReference>
<gene>
    <name evidence="2" type="ORF">GCM10022419_055860</name>
</gene>
<reference evidence="3" key="1">
    <citation type="journal article" date="2019" name="Int. J. Syst. Evol. Microbiol.">
        <title>The Global Catalogue of Microorganisms (GCM) 10K type strain sequencing project: providing services to taxonomists for standard genome sequencing and annotation.</title>
        <authorList>
            <consortium name="The Broad Institute Genomics Platform"/>
            <consortium name="The Broad Institute Genome Sequencing Center for Infectious Disease"/>
            <person name="Wu L."/>
            <person name="Ma J."/>
        </authorList>
    </citation>
    <scope>NUCLEOTIDE SEQUENCE [LARGE SCALE GENOMIC DNA]</scope>
    <source>
        <strain evidence="3">JCM 17326</strain>
    </source>
</reference>
<dbReference type="Gene3D" id="3.30.750.24">
    <property type="entry name" value="STAS domain"/>
    <property type="match status" value="1"/>
</dbReference>
<dbReference type="CDD" id="cd07043">
    <property type="entry name" value="STAS_anti-anti-sigma_factors"/>
    <property type="match status" value="1"/>
</dbReference>
<dbReference type="Pfam" id="PF13466">
    <property type="entry name" value="STAS_2"/>
    <property type="match status" value="1"/>
</dbReference>
<dbReference type="RefSeq" id="WP_345566247.1">
    <property type="nucleotide sequence ID" value="NZ_BAABDQ010000012.1"/>
</dbReference>
<comment type="caution">
    <text evidence="2">The sequence shown here is derived from an EMBL/GenBank/DDBJ whole genome shotgun (WGS) entry which is preliminary data.</text>
</comment>
<dbReference type="PROSITE" id="PS50801">
    <property type="entry name" value="STAS"/>
    <property type="match status" value="1"/>
</dbReference>
<proteinExistence type="predicted"/>
<dbReference type="SUPFAM" id="SSF52091">
    <property type="entry name" value="SpoIIaa-like"/>
    <property type="match status" value="1"/>
</dbReference>
<keyword evidence="3" id="KW-1185">Reference proteome</keyword>
<evidence type="ECO:0000259" key="1">
    <source>
        <dbReference type="PROSITE" id="PS50801"/>
    </source>
</evidence>
<feature type="domain" description="STAS" evidence="1">
    <location>
        <begin position="19"/>
        <end position="100"/>
    </location>
</feature>
<evidence type="ECO:0000313" key="2">
    <source>
        <dbReference type="EMBL" id="GAA3567864.1"/>
    </source>
</evidence>
<name>A0ABP6XKS8_9ACTN</name>
<protein>
    <recommendedName>
        <fullName evidence="1">STAS domain-containing protein</fullName>
    </recommendedName>
</protein>
<accession>A0ABP6XKS8</accession>
<organism evidence="2 3">
    <name type="scientific">Nonomuraea rosea</name>
    <dbReference type="NCBI Taxonomy" id="638574"/>
    <lineage>
        <taxon>Bacteria</taxon>
        <taxon>Bacillati</taxon>
        <taxon>Actinomycetota</taxon>
        <taxon>Actinomycetes</taxon>
        <taxon>Streptosporangiales</taxon>
        <taxon>Streptosporangiaceae</taxon>
        <taxon>Nonomuraea</taxon>
    </lineage>
</organism>
<dbReference type="EMBL" id="BAABDQ010000012">
    <property type="protein sequence ID" value="GAA3567864.1"/>
    <property type="molecule type" value="Genomic_DNA"/>
</dbReference>